<evidence type="ECO:0000313" key="2">
    <source>
        <dbReference type="Proteomes" id="UP001500221"/>
    </source>
</evidence>
<dbReference type="Pfam" id="PF04328">
    <property type="entry name" value="Sel_put"/>
    <property type="match status" value="1"/>
</dbReference>
<name>A0ABP9Q2K7_9ACTN</name>
<sequence>MTRVRGWLADGARGLVWYLREASGETAYERYVAHELVVHPGRPVLDRRTFERRRQDDRTVHARCC</sequence>
<organism evidence="1 2">
    <name type="scientific">Nocardioides marinquilinus</name>
    <dbReference type="NCBI Taxonomy" id="1210400"/>
    <lineage>
        <taxon>Bacteria</taxon>
        <taxon>Bacillati</taxon>
        <taxon>Actinomycetota</taxon>
        <taxon>Actinomycetes</taxon>
        <taxon>Propionibacteriales</taxon>
        <taxon>Nocardioidaceae</taxon>
        <taxon>Nocardioides</taxon>
    </lineage>
</organism>
<protein>
    <recommendedName>
        <fullName evidence="3">YbdD/YjiX family protein</fullName>
    </recommendedName>
</protein>
<dbReference type="RefSeq" id="WP_345463545.1">
    <property type="nucleotide sequence ID" value="NZ_BAABKG010000006.1"/>
</dbReference>
<proteinExistence type="predicted"/>
<dbReference type="Proteomes" id="UP001500221">
    <property type="component" value="Unassembled WGS sequence"/>
</dbReference>
<accession>A0ABP9Q2K7</accession>
<evidence type="ECO:0000313" key="1">
    <source>
        <dbReference type="EMBL" id="GAA5155760.1"/>
    </source>
</evidence>
<gene>
    <name evidence="1" type="ORF">GCM10023340_41890</name>
</gene>
<reference evidence="2" key="1">
    <citation type="journal article" date="2019" name="Int. J. Syst. Evol. Microbiol.">
        <title>The Global Catalogue of Microorganisms (GCM) 10K type strain sequencing project: providing services to taxonomists for standard genome sequencing and annotation.</title>
        <authorList>
            <consortium name="The Broad Institute Genomics Platform"/>
            <consortium name="The Broad Institute Genome Sequencing Center for Infectious Disease"/>
            <person name="Wu L."/>
            <person name="Ma J."/>
        </authorList>
    </citation>
    <scope>NUCLEOTIDE SEQUENCE [LARGE SCALE GENOMIC DNA]</scope>
    <source>
        <strain evidence="2">JCM 18459</strain>
    </source>
</reference>
<comment type="caution">
    <text evidence="1">The sequence shown here is derived from an EMBL/GenBank/DDBJ whole genome shotgun (WGS) entry which is preliminary data.</text>
</comment>
<dbReference type="EMBL" id="BAABKG010000006">
    <property type="protein sequence ID" value="GAA5155760.1"/>
    <property type="molecule type" value="Genomic_DNA"/>
</dbReference>
<keyword evidence="2" id="KW-1185">Reference proteome</keyword>
<evidence type="ECO:0008006" key="3">
    <source>
        <dbReference type="Google" id="ProtNLM"/>
    </source>
</evidence>
<dbReference type="InterPro" id="IPR007423">
    <property type="entry name" value="Sel_put"/>
</dbReference>